<proteinExistence type="predicted"/>
<evidence type="ECO:0000313" key="2">
    <source>
        <dbReference type="EMBL" id="GBP66515.1"/>
    </source>
</evidence>
<evidence type="ECO:0000256" key="1">
    <source>
        <dbReference type="SAM" id="MobiDB-lite"/>
    </source>
</evidence>
<name>A0A4C1XWJ7_EUMVA</name>
<dbReference type="AlphaFoldDB" id="A0A4C1XWJ7"/>
<feature type="compositionally biased region" description="Basic and acidic residues" evidence="1">
    <location>
        <begin position="96"/>
        <end position="111"/>
    </location>
</feature>
<accession>A0A4C1XWJ7</accession>
<comment type="caution">
    <text evidence="2">The sequence shown here is derived from an EMBL/GenBank/DDBJ whole genome shotgun (WGS) entry which is preliminary data.</text>
</comment>
<feature type="region of interest" description="Disordered" evidence="1">
    <location>
        <begin position="53"/>
        <end position="151"/>
    </location>
</feature>
<protein>
    <submittedName>
        <fullName evidence="2">Uncharacterized protein</fullName>
    </submittedName>
</protein>
<evidence type="ECO:0000313" key="3">
    <source>
        <dbReference type="Proteomes" id="UP000299102"/>
    </source>
</evidence>
<sequence length="151" mass="16585">MYQKNQVTRQAAAAHTYSVGRRSRLMKKGHELVRVLVANLPFVSLLPDLSRCSSPSIRNPITNQETGKPLVTPFSFGDVPRTSRSRLTRSAAAGGRRGDVSTRFTGREDGHAPPMNTRNPKAVTSASASWVSWMSDREEKGRGMRSASSEL</sequence>
<feature type="compositionally biased region" description="Polar residues" evidence="1">
    <location>
        <begin position="53"/>
        <end position="66"/>
    </location>
</feature>
<keyword evidence="3" id="KW-1185">Reference proteome</keyword>
<feature type="compositionally biased region" description="Low complexity" evidence="1">
    <location>
        <begin position="122"/>
        <end position="134"/>
    </location>
</feature>
<organism evidence="2 3">
    <name type="scientific">Eumeta variegata</name>
    <name type="common">Bagworm moth</name>
    <name type="synonym">Eumeta japonica</name>
    <dbReference type="NCBI Taxonomy" id="151549"/>
    <lineage>
        <taxon>Eukaryota</taxon>
        <taxon>Metazoa</taxon>
        <taxon>Ecdysozoa</taxon>
        <taxon>Arthropoda</taxon>
        <taxon>Hexapoda</taxon>
        <taxon>Insecta</taxon>
        <taxon>Pterygota</taxon>
        <taxon>Neoptera</taxon>
        <taxon>Endopterygota</taxon>
        <taxon>Lepidoptera</taxon>
        <taxon>Glossata</taxon>
        <taxon>Ditrysia</taxon>
        <taxon>Tineoidea</taxon>
        <taxon>Psychidae</taxon>
        <taxon>Oiketicinae</taxon>
        <taxon>Eumeta</taxon>
    </lineage>
</organism>
<gene>
    <name evidence="2" type="ORF">EVAR_54009_1</name>
</gene>
<dbReference type="EMBL" id="BGZK01000959">
    <property type="protein sequence ID" value="GBP66515.1"/>
    <property type="molecule type" value="Genomic_DNA"/>
</dbReference>
<dbReference type="Proteomes" id="UP000299102">
    <property type="component" value="Unassembled WGS sequence"/>
</dbReference>
<reference evidence="2 3" key="1">
    <citation type="journal article" date="2019" name="Commun. Biol.">
        <title>The bagworm genome reveals a unique fibroin gene that provides high tensile strength.</title>
        <authorList>
            <person name="Kono N."/>
            <person name="Nakamura H."/>
            <person name="Ohtoshi R."/>
            <person name="Tomita M."/>
            <person name="Numata K."/>
            <person name="Arakawa K."/>
        </authorList>
    </citation>
    <scope>NUCLEOTIDE SEQUENCE [LARGE SCALE GENOMIC DNA]</scope>
</reference>